<dbReference type="Pfam" id="PF12698">
    <property type="entry name" value="ABC2_membrane_3"/>
    <property type="match status" value="1"/>
</dbReference>
<comment type="caution">
    <text evidence="8">The sequence shown here is derived from an EMBL/GenBank/DDBJ whole genome shotgun (WGS) entry which is preliminary data.</text>
</comment>
<keyword evidence="4 6" id="KW-1133">Transmembrane helix</keyword>
<dbReference type="EMBL" id="PIEU01000112">
    <property type="protein sequence ID" value="PZL70598.1"/>
    <property type="molecule type" value="Genomic_DNA"/>
</dbReference>
<feature type="transmembrane region" description="Helical" evidence="6">
    <location>
        <begin position="315"/>
        <end position="332"/>
    </location>
</feature>
<dbReference type="InterPro" id="IPR051449">
    <property type="entry name" value="ABC-2_transporter_component"/>
</dbReference>
<feature type="transmembrane region" description="Helical" evidence="6">
    <location>
        <begin position="273"/>
        <end position="303"/>
    </location>
</feature>
<dbReference type="GO" id="GO:0140359">
    <property type="term" value="F:ABC-type transporter activity"/>
    <property type="evidence" value="ECO:0007669"/>
    <property type="project" value="InterPro"/>
</dbReference>
<reference evidence="8 9" key="1">
    <citation type="submission" date="2017-11" db="EMBL/GenBank/DDBJ databases">
        <title>Draft genome sequence of Enterococcus plantarum TRW2 strain isolated from lettuce.</title>
        <authorList>
            <person name="Kim E.B."/>
            <person name="Marco M.L."/>
            <person name="Williams T.R."/>
            <person name="You I.H."/>
        </authorList>
    </citation>
    <scope>NUCLEOTIDE SEQUENCE [LARGE SCALE GENOMIC DNA]</scope>
    <source>
        <strain evidence="8 9">TRW2</strain>
    </source>
</reference>
<comment type="subcellular location">
    <subcellularLocation>
        <location evidence="1">Cell membrane</location>
        <topology evidence="1">Multi-pass membrane protein</topology>
    </subcellularLocation>
</comment>
<feature type="domain" description="ABC-2 type transporter transmembrane" evidence="7">
    <location>
        <begin position="20"/>
        <end position="387"/>
    </location>
</feature>
<keyword evidence="3 6" id="KW-0812">Transmembrane</keyword>
<dbReference type="STRING" id="1077675.BCR22_00720"/>
<sequence>MSKFWIIVRDVYKKNVKSLSFIIMILVPFIVMGIIYIAGSLAGGFSEETKVGLVSDNQALAEQLAQSKTDDYTFKVMKSQKEAEKQLKEKNLEAFLVLETKSEQIHGELYAESSLGTTTELMMGQMLNGLQSSFNASKLNLTTEQLASLSQPANFEKTKVRFDDNGKMITGQDNTAIQSAMSFVITIVLWVIIITYASIIAQEIASEKGTRIMEVILSSTKAQTHFYGKLTGVILVALTQIVIYAAAIGIGYTQLKDMDIVKGFLEGLSSTTIFGSFLFFTLAFFVLGVLVYSVLAALCGSLVSKPEDTAKAVQPIIYIAMIGYFIGITLGTSDPQNIVIKVSSYIPLISSFIMPIRLASETVTTAGALISVVILIVFGLLLTMFSAKLYKSNVLVYSEGGVLKSLKQSISILKNERKKIVK</sequence>
<proteinExistence type="predicted"/>
<evidence type="ECO:0000256" key="1">
    <source>
        <dbReference type="ARBA" id="ARBA00004651"/>
    </source>
</evidence>
<evidence type="ECO:0000256" key="5">
    <source>
        <dbReference type="ARBA" id="ARBA00023136"/>
    </source>
</evidence>
<dbReference type="Proteomes" id="UP000249828">
    <property type="component" value="Unassembled WGS sequence"/>
</dbReference>
<evidence type="ECO:0000256" key="6">
    <source>
        <dbReference type="SAM" id="Phobius"/>
    </source>
</evidence>
<dbReference type="RefSeq" id="WP_111248691.1">
    <property type="nucleotide sequence ID" value="NZ_PIEU01000112.1"/>
</dbReference>
<gene>
    <name evidence="8" type="ORF">CI088_14490</name>
</gene>
<keyword evidence="5 6" id="KW-0472">Membrane</keyword>
<evidence type="ECO:0000313" key="9">
    <source>
        <dbReference type="Proteomes" id="UP000249828"/>
    </source>
</evidence>
<accession>A0A2W3YRS3</accession>
<keyword evidence="9" id="KW-1185">Reference proteome</keyword>
<feature type="transmembrane region" description="Helical" evidence="6">
    <location>
        <begin position="226"/>
        <end position="253"/>
    </location>
</feature>
<evidence type="ECO:0000313" key="8">
    <source>
        <dbReference type="EMBL" id="PZL70598.1"/>
    </source>
</evidence>
<name>A0A2W3YRS3_9ENTE</name>
<protein>
    <submittedName>
        <fullName evidence="8">Sodium ABC transporter permease</fullName>
    </submittedName>
</protein>
<feature type="transmembrane region" description="Helical" evidence="6">
    <location>
        <begin position="368"/>
        <end position="387"/>
    </location>
</feature>
<feature type="transmembrane region" description="Helical" evidence="6">
    <location>
        <begin position="21"/>
        <end position="45"/>
    </location>
</feature>
<evidence type="ECO:0000256" key="3">
    <source>
        <dbReference type="ARBA" id="ARBA00022692"/>
    </source>
</evidence>
<evidence type="ECO:0000256" key="4">
    <source>
        <dbReference type="ARBA" id="ARBA00022989"/>
    </source>
</evidence>
<feature type="transmembrane region" description="Helical" evidence="6">
    <location>
        <begin position="180"/>
        <end position="205"/>
    </location>
</feature>
<evidence type="ECO:0000259" key="7">
    <source>
        <dbReference type="Pfam" id="PF12698"/>
    </source>
</evidence>
<evidence type="ECO:0000256" key="2">
    <source>
        <dbReference type="ARBA" id="ARBA00022475"/>
    </source>
</evidence>
<dbReference type="PANTHER" id="PTHR30294:SF29">
    <property type="entry name" value="MULTIDRUG ABC TRANSPORTER PERMEASE YBHS-RELATED"/>
    <property type="match status" value="1"/>
</dbReference>
<dbReference type="AlphaFoldDB" id="A0A2W3YRS3"/>
<organism evidence="8 9">
    <name type="scientific">Enterococcus plantarum</name>
    <dbReference type="NCBI Taxonomy" id="1077675"/>
    <lineage>
        <taxon>Bacteria</taxon>
        <taxon>Bacillati</taxon>
        <taxon>Bacillota</taxon>
        <taxon>Bacilli</taxon>
        <taxon>Lactobacillales</taxon>
        <taxon>Enterococcaceae</taxon>
        <taxon>Enterococcus</taxon>
    </lineage>
</organism>
<keyword evidence="2" id="KW-1003">Cell membrane</keyword>
<dbReference type="PANTHER" id="PTHR30294">
    <property type="entry name" value="MEMBRANE COMPONENT OF ABC TRANSPORTER YHHJ-RELATED"/>
    <property type="match status" value="1"/>
</dbReference>
<dbReference type="GO" id="GO:0005886">
    <property type="term" value="C:plasma membrane"/>
    <property type="evidence" value="ECO:0007669"/>
    <property type="project" value="UniProtKB-SubCell"/>
</dbReference>
<dbReference type="InterPro" id="IPR013525">
    <property type="entry name" value="ABC2_TM"/>
</dbReference>